<gene>
    <name evidence="1" type="ORF">SDC9_120083</name>
</gene>
<accession>A0A645C7G4</accession>
<proteinExistence type="predicted"/>
<sequence length="394" mass="44505">MRPAGHLLHRRRTAAQQLRNRLETQVRRRVDLLPKAARLPRAQFAVRQGPAPRERAVGFDQPLREIRGEGEHFAGGLHARPQRRVRLREGVEGPGGHLDRHIVERRFREGAACARHGVGHLREVEAEGDLCRHAGDRVPRRFARQRAGAAGARVDLDDIIFAAVGGEGELHVAGAADVKHVDYSERRRADHLPFFIGEGEHRRDDDRVSRVDAHRVDILHAADREGVPRVVAYDLDLDLVPSLEITLDEGPSPRRGGKRVLRLHHKTFNIAHHRIAGAAEREIGAQYQRQRRAQRKFLRLGDRGDAAARDDRLIGFDHRPAERLARLRAFDRLRLRAKDAAFIAPPHAELFAFHTEVEARLAAERRDDAVGTVLAEDVLHHVGKERPDVDKVGY</sequence>
<dbReference type="EMBL" id="VSSQ01025155">
    <property type="protein sequence ID" value="MPM73107.1"/>
    <property type="molecule type" value="Genomic_DNA"/>
</dbReference>
<evidence type="ECO:0000313" key="1">
    <source>
        <dbReference type="EMBL" id="MPM73107.1"/>
    </source>
</evidence>
<comment type="caution">
    <text evidence="1">The sequence shown here is derived from an EMBL/GenBank/DDBJ whole genome shotgun (WGS) entry which is preliminary data.</text>
</comment>
<organism evidence="1">
    <name type="scientific">bioreactor metagenome</name>
    <dbReference type="NCBI Taxonomy" id="1076179"/>
    <lineage>
        <taxon>unclassified sequences</taxon>
        <taxon>metagenomes</taxon>
        <taxon>ecological metagenomes</taxon>
    </lineage>
</organism>
<name>A0A645C7G4_9ZZZZ</name>
<protein>
    <submittedName>
        <fullName evidence="1">Uncharacterized protein</fullName>
    </submittedName>
</protein>
<reference evidence="1" key="1">
    <citation type="submission" date="2019-08" db="EMBL/GenBank/DDBJ databases">
        <authorList>
            <person name="Kucharzyk K."/>
            <person name="Murdoch R.W."/>
            <person name="Higgins S."/>
            <person name="Loffler F."/>
        </authorList>
    </citation>
    <scope>NUCLEOTIDE SEQUENCE</scope>
</reference>
<dbReference type="AlphaFoldDB" id="A0A645C7G4"/>